<keyword evidence="1" id="KW-0812">Transmembrane</keyword>
<dbReference type="EMBL" id="SRRQ01000013">
    <property type="protein sequence ID" value="TWW10406.1"/>
    <property type="molecule type" value="Genomic_DNA"/>
</dbReference>
<sequence length="60" mass="6931">MKNFKKSIDESLSVMGIIFLGLIILSFFIKDSSAFYNSRIYLIMIFLGSTIVGFFRLQKK</sequence>
<keyword evidence="1" id="KW-0472">Membrane</keyword>
<dbReference type="AlphaFoldDB" id="A0A5C6M6U5"/>
<evidence type="ECO:0000313" key="2">
    <source>
        <dbReference type="EMBL" id="TWW10406.1"/>
    </source>
</evidence>
<protein>
    <submittedName>
        <fullName evidence="2">Uncharacterized protein</fullName>
    </submittedName>
</protein>
<organism evidence="2 3">
    <name type="scientific">Dellaglioa algida</name>
    <dbReference type="NCBI Taxonomy" id="105612"/>
    <lineage>
        <taxon>Bacteria</taxon>
        <taxon>Bacillati</taxon>
        <taxon>Bacillota</taxon>
        <taxon>Bacilli</taxon>
        <taxon>Lactobacillales</taxon>
        <taxon>Lactobacillaceae</taxon>
        <taxon>Dellaglioa</taxon>
    </lineage>
</organism>
<dbReference type="Proteomes" id="UP000321659">
    <property type="component" value="Unassembled WGS sequence"/>
</dbReference>
<reference evidence="2 3" key="1">
    <citation type="submission" date="2019-04" db="EMBL/GenBank/DDBJ databases">
        <title>In vitro growth and metabolic characteristics of meat-borne Lactobacillus algidus strains.</title>
        <authorList>
            <person name="Sade E."/>
            <person name="Per J."/>
            <person name="Tytti H."/>
            <person name="Johanna B.K."/>
        </authorList>
    </citation>
    <scope>NUCLEOTIDE SEQUENCE [LARGE SCALE GENOMIC DNA]</scope>
    <source>
        <strain evidence="2 3">LTS37-1</strain>
    </source>
</reference>
<proteinExistence type="predicted"/>
<feature type="transmembrane region" description="Helical" evidence="1">
    <location>
        <begin position="12"/>
        <end position="29"/>
    </location>
</feature>
<gene>
    <name evidence="2" type="ORF">LABALGLTS371_13990</name>
</gene>
<evidence type="ECO:0000256" key="1">
    <source>
        <dbReference type="SAM" id="Phobius"/>
    </source>
</evidence>
<keyword evidence="1" id="KW-1133">Transmembrane helix</keyword>
<name>A0A5C6M6U5_9LACO</name>
<accession>A0A5C6M6U5</accession>
<evidence type="ECO:0000313" key="3">
    <source>
        <dbReference type="Proteomes" id="UP000321659"/>
    </source>
</evidence>
<feature type="transmembrane region" description="Helical" evidence="1">
    <location>
        <begin position="35"/>
        <end position="55"/>
    </location>
</feature>
<comment type="caution">
    <text evidence="2">The sequence shown here is derived from an EMBL/GenBank/DDBJ whole genome shotgun (WGS) entry which is preliminary data.</text>
</comment>